<evidence type="ECO:0000259" key="2">
    <source>
        <dbReference type="Pfam" id="PF03372"/>
    </source>
</evidence>
<dbReference type="GO" id="GO:0000175">
    <property type="term" value="F:3'-5'-RNA exonuclease activity"/>
    <property type="evidence" value="ECO:0007669"/>
    <property type="project" value="TreeGrafter"/>
</dbReference>
<accession>A0A8J5QMJ7</accession>
<dbReference type="PANTHER" id="PTHR12121">
    <property type="entry name" value="CARBON CATABOLITE REPRESSOR PROTEIN 4"/>
    <property type="match status" value="1"/>
</dbReference>
<name>A0A8J5QMJ7_9ASCO</name>
<sequence length="304" mass="34906">MGFTDEISKKVNQAVLKAKDKLHDHQSSNSTTYNRPAAATPQGNCPIQLQFYTHNIRQDAKNRMENERTWPERMPGVVRLIRYVSSSNPTLVGLQEVKNNQLNDIMRELGREWTYFGVGRDDGKKKGEYSPILFKNSDFELLSGKTYWLSDTPDRVSKGWDAAFERIVTKVSMRHRQSGKVINFFNTHYDHRGKVAREKSSFQILDLMKKSQGINVLAGDFNSEPKHEAYKTLEKSLIESSKGCRQRAGFEHTVTGFTLGKKESSIDFIWVTPNIPILYHEVLDQTYGNYLCSDHRPVRAIIEV</sequence>
<evidence type="ECO:0000313" key="4">
    <source>
        <dbReference type="Proteomes" id="UP000694255"/>
    </source>
</evidence>
<organism evidence="3 4">
    <name type="scientific">[Candida] subhashii</name>
    <dbReference type="NCBI Taxonomy" id="561895"/>
    <lineage>
        <taxon>Eukaryota</taxon>
        <taxon>Fungi</taxon>
        <taxon>Dikarya</taxon>
        <taxon>Ascomycota</taxon>
        <taxon>Saccharomycotina</taxon>
        <taxon>Pichiomycetes</taxon>
        <taxon>Debaryomycetaceae</taxon>
        <taxon>Spathaspora</taxon>
    </lineage>
</organism>
<dbReference type="CDD" id="cd09083">
    <property type="entry name" value="EEP-1"/>
    <property type="match status" value="1"/>
</dbReference>
<dbReference type="AlphaFoldDB" id="A0A8J5QMJ7"/>
<evidence type="ECO:0000256" key="1">
    <source>
        <dbReference type="SAM" id="MobiDB-lite"/>
    </source>
</evidence>
<comment type="caution">
    <text evidence="3">The sequence shown here is derived from an EMBL/GenBank/DDBJ whole genome shotgun (WGS) entry which is preliminary data.</text>
</comment>
<dbReference type="RefSeq" id="XP_049263346.1">
    <property type="nucleotide sequence ID" value="XM_049407235.1"/>
</dbReference>
<dbReference type="OrthoDB" id="276515at2759"/>
<feature type="domain" description="Endonuclease/exonuclease/phosphatase" evidence="2">
    <location>
        <begin position="68"/>
        <end position="295"/>
    </location>
</feature>
<protein>
    <recommendedName>
        <fullName evidence="2">Endonuclease/exonuclease/phosphatase domain-containing protein</fullName>
    </recommendedName>
</protein>
<reference evidence="3 4" key="1">
    <citation type="journal article" date="2021" name="DNA Res.">
        <title>Genome analysis of Candida subhashii reveals its hybrid nature and dual mitochondrial genome conformations.</title>
        <authorList>
            <person name="Mixao V."/>
            <person name="Hegedusova E."/>
            <person name="Saus E."/>
            <person name="Pryszcz L.P."/>
            <person name="Cillingova A."/>
            <person name="Nosek J."/>
            <person name="Gabaldon T."/>
        </authorList>
    </citation>
    <scope>NUCLEOTIDE SEQUENCE [LARGE SCALE GENOMIC DNA]</scope>
    <source>
        <strain evidence="3 4">CBS 10753</strain>
    </source>
</reference>
<dbReference type="GeneID" id="73470185"/>
<dbReference type="Pfam" id="PF03372">
    <property type="entry name" value="Exo_endo_phos"/>
    <property type="match status" value="1"/>
</dbReference>
<gene>
    <name evidence="3" type="ORF">J8A68_003385</name>
</gene>
<keyword evidence="4" id="KW-1185">Reference proteome</keyword>
<dbReference type="InterPro" id="IPR005135">
    <property type="entry name" value="Endo/exonuclease/phosphatase"/>
</dbReference>
<evidence type="ECO:0000313" key="3">
    <source>
        <dbReference type="EMBL" id="KAG7663113.1"/>
    </source>
</evidence>
<dbReference type="EMBL" id="JAGSYN010000149">
    <property type="protein sequence ID" value="KAG7663113.1"/>
    <property type="molecule type" value="Genomic_DNA"/>
</dbReference>
<feature type="region of interest" description="Disordered" evidence="1">
    <location>
        <begin position="18"/>
        <end position="44"/>
    </location>
</feature>
<dbReference type="PANTHER" id="PTHR12121:SF36">
    <property type="entry name" value="ENDONUCLEASE_EXONUCLEASE_PHOSPHATASE DOMAIN-CONTAINING PROTEIN"/>
    <property type="match status" value="1"/>
</dbReference>
<proteinExistence type="predicted"/>
<dbReference type="InterPro" id="IPR050410">
    <property type="entry name" value="CCR4/nocturin_mRNA_transcr"/>
</dbReference>
<dbReference type="Proteomes" id="UP000694255">
    <property type="component" value="Unassembled WGS sequence"/>
</dbReference>